<dbReference type="eggNOG" id="COG1741">
    <property type="taxonomic scope" value="Bacteria"/>
</dbReference>
<dbReference type="EMBL" id="FSRO01000001">
    <property type="protein sequence ID" value="SIN99734.1"/>
    <property type="molecule type" value="Genomic_DNA"/>
</dbReference>
<comment type="cofactor">
    <cofactor evidence="2">
        <name>Fe cation</name>
        <dbReference type="ChEBI" id="CHEBI:24875"/>
    </cofactor>
    <text evidence="2">Binds 1 Fe cation per subunit.</text>
</comment>
<comment type="similarity">
    <text evidence="1 3">Belongs to the pirin family.</text>
</comment>
<keyword evidence="2" id="KW-0408">Iron</keyword>
<feature type="domain" description="Pirin C-terminal" evidence="5">
    <location>
        <begin position="186"/>
        <end position="287"/>
    </location>
</feature>
<evidence type="ECO:0000313" key="7">
    <source>
        <dbReference type="Proteomes" id="UP000185062"/>
    </source>
</evidence>
<evidence type="ECO:0000256" key="1">
    <source>
        <dbReference type="ARBA" id="ARBA00008416"/>
    </source>
</evidence>
<dbReference type="PANTHER" id="PTHR13903">
    <property type="entry name" value="PIRIN-RELATED"/>
    <property type="match status" value="1"/>
</dbReference>
<keyword evidence="7" id="KW-1185">Reference proteome</keyword>
<dbReference type="CDD" id="cd02909">
    <property type="entry name" value="cupin_pirin_N"/>
    <property type="match status" value="1"/>
</dbReference>
<evidence type="ECO:0008006" key="8">
    <source>
        <dbReference type="Google" id="ProtNLM"/>
    </source>
</evidence>
<name>A0A1N6FWT6_9PROT</name>
<dbReference type="InterPro" id="IPR003829">
    <property type="entry name" value="Pirin_N_dom"/>
</dbReference>
<dbReference type="Pfam" id="PF05726">
    <property type="entry name" value="Pirin_C"/>
    <property type="match status" value="1"/>
</dbReference>
<dbReference type="RefSeq" id="WP_143071266.1">
    <property type="nucleotide sequence ID" value="NZ_FSRO01000001.1"/>
</dbReference>
<keyword evidence="2" id="KW-0479">Metal-binding</keyword>
<sequence length="291" mass="32088">MMQTSIKMKLAARELKILTSGQPVSDGDGVKMIRVIGTPELNMLDPFLLFDVFETDQAQDYIGGFPDHPHRGFETVTYLLAGRMRHKDSAGHEGVIEAGGVQWMTAGKGIIHSEMPEQKDGLLQGFQLWVNLPASEKMCAPVYQEFPAHKITVEHLDNGAEVRVIAGSTNNGTTGPVINQYVNPIYMDVLLPKGQTFEQAVGADDNVFIFVISGELSVGDSMRKINRHQMGVLHNGDQVVVTANQETRFLLVAAHPLNEPVARGGPFVMNTKAEVLQAFEDFRQNKLIFTN</sequence>
<dbReference type="InterPro" id="IPR012093">
    <property type="entry name" value="Pirin"/>
</dbReference>
<gene>
    <name evidence="6" type="ORF">SAMN02743940_0439</name>
</gene>
<evidence type="ECO:0000256" key="2">
    <source>
        <dbReference type="PIRSR" id="PIRSR006232-1"/>
    </source>
</evidence>
<dbReference type="Gene3D" id="2.60.120.10">
    <property type="entry name" value="Jelly Rolls"/>
    <property type="match status" value="2"/>
</dbReference>
<dbReference type="InterPro" id="IPR008778">
    <property type="entry name" value="Pirin_C_dom"/>
</dbReference>
<proteinExistence type="inferred from homology"/>
<feature type="binding site" evidence="2">
    <location>
        <position position="112"/>
    </location>
    <ligand>
        <name>Fe cation</name>
        <dbReference type="ChEBI" id="CHEBI:24875"/>
    </ligand>
</feature>
<dbReference type="Pfam" id="PF02678">
    <property type="entry name" value="Pirin"/>
    <property type="match status" value="1"/>
</dbReference>
<dbReference type="InterPro" id="IPR014710">
    <property type="entry name" value="RmlC-like_jellyroll"/>
</dbReference>
<evidence type="ECO:0000313" key="6">
    <source>
        <dbReference type="EMBL" id="SIN99734.1"/>
    </source>
</evidence>
<feature type="domain" description="Pirin N-terminal" evidence="4">
    <location>
        <begin position="31"/>
        <end position="130"/>
    </location>
</feature>
<dbReference type="Proteomes" id="UP000185062">
    <property type="component" value="Unassembled WGS sequence"/>
</dbReference>
<dbReference type="STRING" id="44575.SAMN05216419_103319"/>
<evidence type="ECO:0000256" key="3">
    <source>
        <dbReference type="RuleBase" id="RU003457"/>
    </source>
</evidence>
<organism evidence="6 7">
    <name type="scientific">Nitrosomonas cryotolerans ATCC 49181</name>
    <dbReference type="NCBI Taxonomy" id="1131553"/>
    <lineage>
        <taxon>Bacteria</taxon>
        <taxon>Pseudomonadati</taxon>
        <taxon>Pseudomonadota</taxon>
        <taxon>Betaproteobacteria</taxon>
        <taxon>Nitrosomonadales</taxon>
        <taxon>Nitrosomonadaceae</taxon>
        <taxon>Nitrosomonas</taxon>
    </lineage>
</organism>
<dbReference type="PANTHER" id="PTHR13903:SF8">
    <property type="entry name" value="PIRIN"/>
    <property type="match status" value="1"/>
</dbReference>
<dbReference type="GO" id="GO:0046872">
    <property type="term" value="F:metal ion binding"/>
    <property type="evidence" value="ECO:0007669"/>
    <property type="project" value="UniProtKB-KW"/>
</dbReference>
<evidence type="ECO:0000259" key="4">
    <source>
        <dbReference type="Pfam" id="PF02678"/>
    </source>
</evidence>
<feature type="binding site" evidence="2">
    <location>
        <position position="68"/>
    </location>
    <ligand>
        <name>Fe cation</name>
        <dbReference type="ChEBI" id="CHEBI:24875"/>
    </ligand>
</feature>
<feature type="binding site" evidence="2">
    <location>
        <position position="114"/>
    </location>
    <ligand>
        <name>Fe cation</name>
        <dbReference type="ChEBI" id="CHEBI:24875"/>
    </ligand>
</feature>
<dbReference type="AlphaFoldDB" id="A0A1N6FWT6"/>
<feature type="binding site" evidence="2">
    <location>
        <position position="70"/>
    </location>
    <ligand>
        <name>Fe cation</name>
        <dbReference type="ChEBI" id="CHEBI:24875"/>
    </ligand>
</feature>
<protein>
    <recommendedName>
        <fullName evidence="8">Pirin</fullName>
    </recommendedName>
</protein>
<dbReference type="CDD" id="cd02247">
    <property type="entry name" value="cupin_pirin_C"/>
    <property type="match status" value="1"/>
</dbReference>
<accession>A0A1N6FWT6</accession>
<reference evidence="6 7" key="1">
    <citation type="submission" date="2016-12" db="EMBL/GenBank/DDBJ databases">
        <authorList>
            <person name="Song W.-J."/>
            <person name="Kurnit D.M."/>
        </authorList>
    </citation>
    <scope>NUCLEOTIDE SEQUENCE [LARGE SCALE GENOMIC DNA]</scope>
    <source>
        <strain evidence="6 7">ATCC 49181</strain>
    </source>
</reference>
<evidence type="ECO:0000259" key="5">
    <source>
        <dbReference type="Pfam" id="PF05726"/>
    </source>
</evidence>
<dbReference type="InterPro" id="IPR011051">
    <property type="entry name" value="RmlC_Cupin_sf"/>
</dbReference>
<dbReference type="SUPFAM" id="SSF51182">
    <property type="entry name" value="RmlC-like cupins"/>
    <property type="match status" value="1"/>
</dbReference>
<dbReference type="PIRSF" id="PIRSF006232">
    <property type="entry name" value="Pirin"/>
    <property type="match status" value="1"/>
</dbReference>